<gene>
    <name evidence="14" type="ORF">HZT40_03375</name>
</gene>
<comment type="similarity">
    <text evidence="2 10">Belongs to the ketopantoate reductase family.</text>
</comment>
<accession>A0A7L6AP09</accession>
<protein>
    <recommendedName>
        <fullName evidence="4 10">2-dehydropantoate 2-reductase</fullName>
        <ecNumber evidence="3 10">1.1.1.169</ecNumber>
    </recommendedName>
    <alternativeName>
        <fullName evidence="8 10">Ketopantoate reductase</fullName>
    </alternativeName>
</protein>
<dbReference type="InterPro" id="IPR036291">
    <property type="entry name" value="NAD(P)-bd_dom_sf"/>
</dbReference>
<dbReference type="InterPro" id="IPR013332">
    <property type="entry name" value="KPR_N"/>
</dbReference>
<dbReference type="InterPro" id="IPR008927">
    <property type="entry name" value="6-PGluconate_DH-like_C_sf"/>
</dbReference>
<evidence type="ECO:0000256" key="8">
    <source>
        <dbReference type="ARBA" id="ARBA00032024"/>
    </source>
</evidence>
<dbReference type="Proteomes" id="UP000510621">
    <property type="component" value="Chromosome"/>
</dbReference>
<keyword evidence="15" id="KW-1185">Reference proteome</keyword>
<name>A0A7L6AP09_9GAMM</name>
<comment type="function">
    <text evidence="10">Catalyzes the NADPH-dependent reduction of ketopantoate into pantoic acid.</text>
</comment>
<keyword evidence="11" id="KW-0472">Membrane</keyword>
<feature type="domain" description="Ketopantoate reductase N-terminal" evidence="12">
    <location>
        <begin position="10"/>
        <end position="166"/>
    </location>
</feature>
<evidence type="ECO:0000256" key="11">
    <source>
        <dbReference type="SAM" id="Phobius"/>
    </source>
</evidence>
<evidence type="ECO:0000256" key="4">
    <source>
        <dbReference type="ARBA" id="ARBA00019465"/>
    </source>
</evidence>
<dbReference type="Gene3D" id="3.40.50.720">
    <property type="entry name" value="NAD(P)-binding Rossmann-like Domain"/>
    <property type="match status" value="1"/>
</dbReference>
<evidence type="ECO:0000256" key="5">
    <source>
        <dbReference type="ARBA" id="ARBA00022655"/>
    </source>
</evidence>
<proteinExistence type="inferred from homology"/>
<dbReference type="Pfam" id="PF02558">
    <property type="entry name" value="ApbA"/>
    <property type="match status" value="1"/>
</dbReference>
<dbReference type="EC" id="1.1.1.169" evidence="3 10"/>
<dbReference type="GO" id="GO:0015940">
    <property type="term" value="P:pantothenate biosynthetic process"/>
    <property type="evidence" value="ECO:0007669"/>
    <property type="project" value="UniProtKB-UniPathway"/>
</dbReference>
<dbReference type="FunFam" id="1.10.1040.10:FF:000017">
    <property type="entry name" value="2-dehydropantoate 2-reductase"/>
    <property type="match status" value="1"/>
</dbReference>
<dbReference type="EMBL" id="CP059265">
    <property type="protein sequence ID" value="QLQ30808.1"/>
    <property type="molecule type" value="Genomic_DNA"/>
</dbReference>
<dbReference type="Gene3D" id="1.10.1040.10">
    <property type="entry name" value="N-(1-d-carboxylethyl)-l-norvaline Dehydrogenase, domain 2"/>
    <property type="match status" value="1"/>
</dbReference>
<evidence type="ECO:0000313" key="14">
    <source>
        <dbReference type="EMBL" id="QLQ30808.1"/>
    </source>
</evidence>
<feature type="domain" description="Ketopantoate reductase C-terminal" evidence="13">
    <location>
        <begin position="199"/>
        <end position="319"/>
    </location>
</feature>
<evidence type="ECO:0000256" key="3">
    <source>
        <dbReference type="ARBA" id="ARBA00013014"/>
    </source>
</evidence>
<dbReference type="InterPro" id="IPR013752">
    <property type="entry name" value="KPA_reductase"/>
</dbReference>
<dbReference type="KEGG" id="this:HZT40_03375"/>
<evidence type="ECO:0000256" key="9">
    <source>
        <dbReference type="ARBA" id="ARBA00048793"/>
    </source>
</evidence>
<evidence type="ECO:0000256" key="10">
    <source>
        <dbReference type="RuleBase" id="RU362068"/>
    </source>
</evidence>
<evidence type="ECO:0000256" key="2">
    <source>
        <dbReference type="ARBA" id="ARBA00007870"/>
    </source>
</evidence>
<evidence type="ECO:0000259" key="12">
    <source>
        <dbReference type="Pfam" id="PF02558"/>
    </source>
</evidence>
<keyword evidence="5 10" id="KW-0566">Pantothenate biosynthesis</keyword>
<dbReference type="UniPathway" id="UPA00028">
    <property type="reaction ID" value="UER00004"/>
</dbReference>
<sequence>MLRQQQAYRIAIIGAGGIGCYYGARLLQQGHKVWFVARGEHLRALQTDGLDLSHPDFRFQDAVDACSLETLLDKHSPDDLDALLLCVKATATQAIAASLHDWFARHGQKTPLISLQNGIDNEPQLAAALGADCVIGGLAVRIGGHIIRPGVVEATGVAQIILGAWPQAGSAADQRFGTVLPALVGAFNQAGIPTQQVSNIRRELWRKLLINNGVNPLSALTGLDTGTLSNHPQFGSIVHQLMLEAAQVARADDEPLTPKDADEMYELIRTFDPIKTSMLVDLEKGRQLEVDAISGAVIRRAQQLGIAVPHTTTVHALLTHQLEGT</sequence>
<keyword evidence="11" id="KW-0812">Transmembrane</keyword>
<comment type="pathway">
    <text evidence="1 10">Cofactor biosynthesis; (R)-pantothenate biosynthesis; (R)-pantoate from 3-methyl-2-oxobutanoate: step 2/2.</text>
</comment>
<organism evidence="14 15">
    <name type="scientific">Candidatus Thiothrix singaporensis</name>
    <dbReference type="NCBI Taxonomy" id="2799669"/>
    <lineage>
        <taxon>Bacteria</taxon>
        <taxon>Pseudomonadati</taxon>
        <taxon>Pseudomonadota</taxon>
        <taxon>Gammaproteobacteria</taxon>
        <taxon>Thiotrichales</taxon>
        <taxon>Thiotrichaceae</taxon>
        <taxon>Thiothrix</taxon>
    </lineage>
</organism>
<dbReference type="PROSITE" id="PS51257">
    <property type="entry name" value="PROKAR_LIPOPROTEIN"/>
    <property type="match status" value="1"/>
</dbReference>
<dbReference type="AlphaFoldDB" id="A0A7L6AP09"/>
<dbReference type="GO" id="GO:0005737">
    <property type="term" value="C:cytoplasm"/>
    <property type="evidence" value="ECO:0007669"/>
    <property type="project" value="TreeGrafter"/>
</dbReference>
<evidence type="ECO:0000313" key="15">
    <source>
        <dbReference type="Proteomes" id="UP000510621"/>
    </source>
</evidence>
<dbReference type="GO" id="GO:0008677">
    <property type="term" value="F:2-dehydropantoate 2-reductase activity"/>
    <property type="evidence" value="ECO:0007669"/>
    <property type="project" value="UniProtKB-EC"/>
</dbReference>
<keyword evidence="7 10" id="KW-0560">Oxidoreductase</keyword>
<dbReference type="InterPro" id="IPR003710">
    <property type="entry name" value="ApbA"/>
</dbReference>
<dbReference type="InterPro" id="IPR051402">
    <property type="entry name" value="KPR-Related"/>
</dbReference>
<dbReference type="InterPro" id="IPR013328">
    <property type="entry name" value="6PGD_dom2"/>
</dbReference>
<keyword evidence="6 10" id="KW-0521">NADP</keyword>
<reference evidence="14" key="1">
    <citation type="submission" date="2020-06" db="EMBL/GenBank/DDBJ databases">
        <title>Analysis procedures for assessing recovery of high quality, complete, closed genomes from Nanopore long read metagenome sequencing.</title>
        <authorList>
            <person name="Bessarab I."/>
            <person name="Arumugam K."/>
            <person name="Haryono M."/>
            <person name="Liu X."/>
            <person name="Roy S."/>
            <person name="Zuniga-Montanez R.E."/>
            <person name="Qiu G."/>
            <person name="Drautz-Moses D.I."/>
            <person name="Law Y.Y."/>
            <person name="Wuertz S."/>
            <person name="Lauro F.M."/>
            <person name="Huson D.H."/>
            <person name="Williams R.B."/>
        </authorList>
    </citation>
    <scope>NUCLEOTIDE SEQUENCE [LARGE SCALE GENOMIC DNA]</scope>
    <source>
        <strain evidence="14">SSD2</strain>
    </source>
</reference>
<feature type="transmembrane region" description="Helical" evidence="11">
    <location>
        <begin position="7"/>
        <end position="24"/>
    </location>
</feature>
<evidence type="ECO:0000256" key="1">
    <source>
        <dbReference type="ARBA" id="ARBA00004994"/>
    </source>
</evidence>
<dbReference type="PANTHER" id="PTHR21708">
    <property type="entry name" value="PROBABLE 2-DEHYDROPANTOATE 2-REDUCTASE"/>
    <property type="match status" value="1"/>
</dbReference>
<dbReference type="SUPFAM" id="SSF48179">
    <property type="entry name" value="6-phosphogluconate dehydrogenase C-terminal domain-like"/>
    <property type="match status" value="1"/>
</dbReference>
<evidence type="ECO:0000256" key="6">
    <source>
        <dbReference type="ARBA" id="ARBA00022857"/>
    </source>
</evidence>
<dbReference type="PANTHER" id="PTHR21708:SF26">
    <property type="entry name" value="2-DEHYDROPANTOATE 2-REDUCTASE"/>
    <property type="match status" value="1"/>
</dbReference>
<dbReference type="NCBIfam" id="TIGR00745">
    <property type="entry name" value="apbA_panE"/>
    <property type="match status" value="1"/>
</dbReference>
<dbReference type="Pfam" id="PF08546">
    <property type="entry name" value="ApbA_C"/>
    <property type="match status" value="1"/>
</dbReference>
<dbReference type="SUPFAM" id="SSF51735">
    <property type="entry name" value="NAD(P)-binding Rossmann-fold domains"/>
    <property type="match status" value="1"/>
</dbReference>
<evidence type="ECO:0000256" key="7">
    <source>
        <dbReference type="ARBA" id="ARBA00023002"/>
    </source>
</evidence>
<keyword evidence="11" id="KW-1133">Transmembrane helix</keyword>
<evidence type="ECO:0000259" key="13">
    <source>
        <dbReference type="Pfam" id="PF08546"/>
    </source>
</evidence>
<comment type="catalytic activity">
    <reaction evidence="9 10">
        <text>(R)-pantoate + NADP(+) = 2-dehydropantoate + NADPH + H(+)</text>
        <dbReference type="Rhea" id="RHEA:16233"/>
        <dbReference type="ChEBI" id="CHEBI:11561"/>
        <dbReference type="ChEBI" id="CHEBI:15378"/>
        <dbReference type="ChEBI" id="CHEBI:15980"/>
        <dbReference type="ChEBI" id="CHEBI:57783"/>
        <dbReference type="ChEBI" id="CHEBI:58349"/>
        <dbReference type="EC" id="1.1.1.169"/>
    </reaction>
</comment>